<keyword evidence="4 6" id="KW-0067">ATP-binding</keyword>
<dbReference type="InterPro" id="IPR050052">
    <property type="entry name" value="ATP-dep_Clp_protease_ClpX"/>
</dbReference>
<dbReference type="InterPro" id="IPR059188">
    <property type="entry name" value="Znf_CLPX-like"/>
</dbReference>
<dbReference type="InterPro" id="IPR027417">
    <property type="entry name" value="P-loop_NTPase"/>
</dbReference>
<comment type="similarity">
    <text evidence="6 7">Belongs to the ClpX chaperone family.</text>
</comment>
<dbReference type="InterPro" id="IPR046425">
    <property type="entry name" value="ClpX_bact"/>
</dbReference>
<dbReference type="PANTHER" id="PTHR48102">
    <property type="entry name" value="ATP-DEPENDENT CLP PROTEASE ATP-BINDING SUBUNIT CLPX-LIKE, MITOCHONDRIAL-RELATED"/>
    <property type="match status" value="1"/>
</dbReference>
<dbReference type="InterPro" id="IPR019489">
    <property type="entry name" value="Clp_ATPase_C"/>
</dbReference>
<dbReference type="GO" id="GO:0140662">
    <property type="term" value="F:ATP-dependent protein folding chaperone"/>
    <property type="evidence" value="ECO:0007669"/>
    <property type="project" value="InterPro"/>
</dbReference>
<dbReference type="Pfam" id="PF07724">
    <property type="entry name" value="AAA_2"/>
    <property type="match status" value="1"/>
</dbReference>
<dbReference type="SMART" id="SM01086">
    <property type="entry name" value="ClpB_D2-small"/>
    <property type="match status" value="1"/>
</dbReference>
<reference evidence="9 10" key="1">
    <citation type="submission" date="2015-11" db="EMBL/GenBank/DDBJ databases">
        <title>The complete genome of Buchnera aphidicola from Diuraphis noxia biotype SAM.</title>
        <authorList>
            <person name="Burger N.F.V."/>
            <person name="Oberholster A.-M."/>
        </authorList>
    </citation>
    <scope>NUCLEOTIDE SEQUENCE [LARGE SCALE GENOMIC DNA]</scope>
    <source>
        <strain evidence="9">SAM</strain>
    </source>
</reference>
<proteinExistence type="inferred from homology"/>
<dbReference type="GO" id="GO:0005524">
    <property type="term" value="F:ATP binding"/>
    <property type="evidence" value="ECO:0007669"/>
    <property type="project" value="UniProtKB-UniRule"/>
</dbReference>
<dbReference type="InterPro" id="IPR003959">
    <property type="entry name" value="ATPase_AAA_core"/>
</dbReference>
<dbReference type="NCBIfam" id="TIGR00382">
    <property type="entry name" value="clpX"/>
    <property type="match status" value="1"/>
</dbReference>
<dbReference type="SMART" id="SM00382">
    <property type="entry name" value="AAA"/>
    <property type="match status" value="1"/>
</dbReference>
<dbReference type="FunFam" id="1.10.8.60:FF:000002">
    <property type="entry name" value="ATP-dependent Clp protease ATP-binding subunit ClpX"/>
    <property type="match status" value="1"/>
</dbReference>
<dbReference type="PATRIC" id="fig|118101.4.peg.474"/>
<dbReference type="AlphaFoldDB" id="A0A1B2H8W8"/>
<comment type="function">
    <text evidence="6">ATP-dependent specificity component of the Clp protease. It directs the protease to specific substrates. Can perform chaperone functions in the absence of ClpP.</text>
</comment>
<evidence type="ECO:0000256" key="3">
    <source>
        <dbReference type="ARBA" id="ARBA00022833"/>
    </source>
</evidence>
<dbReference type="GO" id="GO:0009376">
    <property type="term" value="C:HslUV protease complex"/>
    <property type="evidence" value="ECO:0007669"/>
    <property type="project" value="TreeGrafter"/>
</dbReference>
<sequence>MTDKSKDDSKKFLICSFCGKNQKEVKKMIAGPAVYICNECVNLCHNIINKEIKQKKTIETENQINYLPTPHEIKQHLDNYVIGQNYTKKVLSVAVYNHYKRLRNFNNKLNTVELGKSNILLIGPTGSGKTLLAETLAKLLDVPFVIADATSLTEAGYVGEDVENIIQKLLQKCKNNVKKAELGIIYIDEIDKIARKSDNVSITRDVSGEGVQQALLKLIEGTLAAVPPQGGRKHPQQEFLHVNTSNILFICAGAFSGLSKIVSKRLNIRTKIGFNAVVKRNKKTISDNTILKKVQPTDLIKFGLIPEFIGRLPIIAILNELNEDALVKILCEPKNALIKQYQTLFNLENVQLEFDKKSIITIAKKAMKKQTGARGLRSIIENILLDIMYHLPSMINIEKILINEETVNKSSAPKIIYGKNKSKKASGE</sequence>
<dbReference type="PROSITE" id="PS51902">
    <property type="entry name" value="CLPX_ZB"/>
    <property type="match status" value="1"/>
</dbReference>
<dbReference type="EMBL" id="CP013259">
    <property type="protein sequence ID" value="ANZ22664.1"/>
    <property type="molecule type" value="Genomic_DNA"/>
</dbReference>
<dbReference type="InterPro" id="IPR038366">
    <property type="entry name" value="Znf_CppX_C4_sf"/>
</dbReference>
<keyword evidence="9" id="KW-0378">Hydrolase</keyword>
<dbReference type="Gene3D" id="6.20.220.10">
    <property type="entry name" value="ClpX chaperone, C4-type zinc finger domain"/>
    <property type="match status" value="1"/>
</dbReference>
<dbReference type="GO" id="GO:0051603">
    <property type="term" value="P:proteolysis involved in protein catabolic process"/>
    <property type="evidence" value="ECO:0007669"/>
    <property type="project" value="TreeGrafter"/>
</dbReference>
<feature type="binding site" evidence="6 7">
    <location>
        <position position="18"/>
    </location>
    <ligand>
        <name>Zn(2+)</name>
        <dbReference type="ChEBI" id="CHEBI:29105"/>
    </ligand>
</feature>
<dbReference type="OrthoDB" id="9804062at2"/>
<evidence type="ECO:0000259" key="8">
    <source>
        <dbReference type="PROSITE" id="PS51902"/>
    </source>
</evidence>
<feature type="domain" description="ClpX-type ZB" evidence="8">
    <location>
        <begin position="3"/>
        <end position="56"/>
    </location>
</feature>
<dbReference type="GO" id="GO:0051082">
    <property type="term" value="F:unfolded protein binding"/>
    <property type="evidence" value="ECO:0007669"/>
    <property type="project" value="UniProtKB-UniRule"/>
</dbReference>
<evidence type="ECO:0000256" key="5">
    <source>
        <dbReference type="ARBA" id="ARBA00023186"/>
    </source>
</evidence>
<dbReference type="CDD" id="cd19497">
    <property type="entry name" value="RecA-like_ClpX"/>
    <property type="match status" value="1"/>
</dbReference>
<feature type="binding site" evidence="6">
    <location>
        <begin position="124"/>
        <end position="131"/>
    </location>
    <ligand>
        <name>ATP</name>
        <dbReference type="ChEBI" id="CHEBI:30616"/>
    </ligand>
</feature>
<dbReference type="GO" id="GO:0016887">
    <property type="term" value="F:ATP hydrolysis activity"/>
    <property type="evidence" value="ECO:0007669"/>
    <property type="project" value="InterPro"/>
</dbReference>
<evidence type="ECO:0000256" key="2">
    <source>
        <dbReference type="ARBA" id="ARBA00022741"/>
    </source>
</evidence>
<feature type="binding site" evidence="6 7">
    <location>
        <position position="37"/>
    </location>
    <ligand>
        <name>Zn(2+)</name>
        <dbReference type="ChEBI" id="CHEBI:29105"/>
    </ligand>
</feature>
<dbReference type="GO" id="GO:0008233">
    <property type="term" value="F:peptidase activity"/>
    <property type="evidence" value="ECO:0007669"/>
    <property type="project" value="UniProtKB-KW"/>
</dbReference>
<dbReference type="GO" id="GO:0046983">
    <property type="term" value="F:protein dimerization activity"/>
    <property type="evidence" value="ECO:0007669"/>
    <property type="project" value="UniProtKB-UniRule"/>
</dbReference>
<dbReference type="Pfam" id="PF10431">
    <property type="entry name" value="ClpB_D2-small"/>
    <property type="match status" value="1"/>
</dbReference>
<keyword evidence="1 6" id="KW-0479">Metal-binding</keyword>
<comment type="subunit">
    <text evidence="6">Component of the ClpX-ClpP complex. Forms a hexameric ring that, in the presence of ATP, binds to fourteen ClpP subunits assembled into a disk-like structure with a central cavity, resembling the structure of eukaryotic proteasomes.</text>
</comment>
<keyword evidence="9" id="KW-0645">Protease</keyword>
<dbReference type="Gene3D" id="3.40.50.300">
    <property type="entry name" value="P-loop containing nucleotide triphosphate hydrolases"/>
    <property type="match status" value="1"/>
</dbReference>
<dbReference type="InterPro" id="IPR003593">
    <property type="entry name" value="AAA+_ATPase"/>
</dbReference>
<evidence type="ECO:0000256" key="6">
    <source>
        <dbReference type="HAMAP-Rule" id="MF_00175"/>
    </source>
</evidence>
<dbReference type="NCBIfam" id="NF003745">
    <property type="entry name" value="PRK05342.1"/>
    <property type="match status" value="1"/>
</dbReference>
<dbReference type="GO" id="GO:0051301">
    <property type="term" value="P:cell division"/>
    <property type="evidence" value="ECO:0007669"/>
    <property type="project" value="TreeGrafter"/>
</dbReference>
<dbReference type="GO" id="GO:0008270">
    <property type="term" value="F:zinc ion binding"/>
    <property type="evidence" value="ECO:0007669"/>
    <property type="project" value="UniProtKB-UniRule"/>
</dbReference>
<gene>
    <name evidence="6" type="primary">clpX</name>
    <name evidence="9" type="ORF">ATN01_02360</name>
</gene>
<dbReference type="SUPFAM" id="SSF57716">
    <property type="entry name" value="Glucocorticoid receptor-like (DNA-binding domain)"/>
    <property type="match status" value="1"/>
</dbReference>
<dbReference type="RefSeq" id="WP_075433486.1">
    <property type="nucleotide sequence ID" value="NZ_CP013259.1"/>
</dbReference>
<organism evidence="9 10">
    <name type="scientific">Buchnera aphidicola subsp. Diuraphis noxia</name>
    <dbReference type="NCBI Taxonomy" id="118101"/>
    <lineage>
        <taxon>Bacteria</taxon>
        <taxon>Pseudomonadati</taxon>
        <taxon>Pseudomonadota</taxon>
        <taxon>Gammaproteobacteria</taxon>
        <taxon>Enterobacterales</taxon>
        <taxon>Erwiniaceae</taxon>
        <taxon>Buchnera</taxon>
    </lineage>
</organism>
<keyword evidence="2 6" id="KW-0547">Nucleotide-binding</keyword>
<accession>A0A1B2H8W8</accession>
<dbReference type="Pfam" id="PF06689">
    <property type="entry name" value="zf-C4_ClpX"/>
    <property type="match status" value="1"/>
</dbReference>
<dbReference type="InterPro" id="IPR004487">
    <property type="entry name" value="Clp_protease_ATP-bd_su_ClpX"/>
</dbReference>
<evidence type="ECO:0000313" key="10">
    <source>
        <dbReference type="Proteomes" id="UP000093070"/>
    </source>
</evidence>
<feature type="binding site" evidence="6 7">
    <location>
        <position position="40"/>
    </location>
    <ligand>
        <name>Zn(2+)</name>
        <dbReference type="ChEBI" id="CHEBI:29105"/>
    </ligand>
</feature>
<dbReference type="SUPFAM" id="SSF52540">
    <property type="entry name" value="P-loop containing nucleoside triphosphate hydrolases"/>
    <property type="match status" value="1"/>
</dbReference>
<name>A0A1B2H8W8_BUCDN</name>
<dbReference type="FunFam" id="3.40.50.300:FF:000005">
    <property type="entry name" value="ATP-dependent Clp protease ATP-binding subunit ClpX"/>
    <property type="match status" value="1"/>
</dbReference>
<dbReference type="Gene3D" id="1.10.8.60">
    <property type="match status" value="1"/>
</dbReference>
<dbReference type="PANTHER" id="PTHR48102:SF7">
    <property type="entry name" value="ATP-DEPENDENT CLP PROTEASE ATP-BINDING SUBUNIT CLPX-LIKE, MITOCHONDRIAL"/>
    <property type="match status" value="1"/>
</dbReference>
<keyword evidence="5 6" id="KW-0143">Chaperone</keyword>
<dbReference type="HAMAP" id="MF_00175">
    <property type="entry name" value="ClpX"/>
    <property type="match status" value="1"/>
</dbReference>
<evidence type="ECO:0000313" key="9">
    <source>
        <dbReference type="EMBL" id="ANZ22664.1"/>
    </source>
</evidence>
<dbReference type="SMART" id="SM00994">
    <property type="entry name" value="zf-C4_ClpX"/>
    <property type="match status" value="1"/>
</dbReference>
<evidence type="ECO:0000256" key="1">
    <source>
        <dbReference type="ARBA" id="ARBA00022723"/>
    </source>
</evidence>
<dbReference type="STRING" id="118101.ATN01_02360"/>
<protein>
    <recommendedName>
        <fullName evidence="6">ATP-dependent Clp protease ATP-binding subunit ClpX</fullName>
    </recommendedName>
</protein>
<feature type="binding site" evidence="6 7">
    <location>
        <position position="15"/>
    </location>
    <ligand>
        <name>Zn(2+)</name>
        <dbReference type="ChEBI" id="CHEBI:29105"/>
    </ligand>
</feature>
<dbReference type="Proteomes" id="UP000093070">
    <property type="component" value="Chromosome"/>
</dbReference>
<dbReference type="InterPro" id="IPR010603">
    <property type="entry name" value="Znf_CppX_C4"/>
</dbReference>
<evidence type="ECO:0000256" key="7">
    <source>
        <dbReference type="PROSITE-ProRule" id="PRU01250"/>
    </source>
</evidence>
<keyword evidence="3 6" id="KW-0862">Zinc</keyword>
<evidence type="ECO:0000256" key="4">
    <source>
        <dbReference type="ARBA" id="ARBA00022840"/>
    </source>
</evidence>